<keyword evidence="4" id="KW-1185">Reference proteome</keyword>
<gene>
    <name evidence="3" type="ORF">M5D96_007404</name>
</gene>
<feature type="region of interest" description="Disordered" evidence="1">
    <location>
        <begin position="56"/>
        <end position="78"/>
    </location>
</feature>
<keyword evidence="2" id="KW-0732">Signal</keyword>
<feature type="chain" id="PRO_5040465148" evidence="2">
    <location>
        <begin position="20"/>
        <end position="78"/>
    </location>
</feature>
<feature type="signal peptide" evidence="2">
    <location>
        <begin position="1"/>
        <end position="19"/>
    </location>
</feature>
<reference evidence="3" key="1">
    <citation type="journal article" date="2023" name="Genome Biol. Evol.">
        <title>Long-read-based Genome Assembly of Drosophila gunungcola Reveals Fewer Chemosensory Genes in Flower-breeding Species.</title>
        <authorList>
            <person name="Negi A."/>
            <person name="Liao B.Y."/>
            <person name="Yeh S.D."/>
        </authorList>
    </citation>
    <scope>NUCLEOTIDE SEQUENCE</scope>
    <source>
        <strain evidence="3">Sukarami</strain>
    </source>
</reference>
<protein>
    <submittedName>
        <fullName evidence="3">Uncharacterized protein</fullName>
    </submittedName>
</protein>
<accession>A0A9Q0BQE5</accession>
<sequence>MRLILLSIVGLLCLACALALNDNGANLEDLLSVAHHGEAHAEVGVRAARGYGGGHGGGHYGGHGHGHHGHGGHGHYGR</sequence>
<evidence type="ECO:0000313" key="3">
    <source>
        <dbReference type="EMBL" id="KAI8039979.1"/>
    </source>
</evidence>
<dbReference type="Proteomes" id="UP001059596">
    <property type="component" value="Unassembled WGS sequence"/>
</dbReference>
<comment type="caution">
    <text evidence="3">The sequence shown here is derived from an EMBL/GenBank/DDBJ whole genome shotgun (WGS) entry which is preliminary data.</text>
</comment>
<dbReference type="AlphaFoldDB" id="A0A9Q0BQE5"/>
<feature type="compositionally biased region" description="Basic residues" evidence="1">
    <location>
        <begin position="62"/>
        <end position="78"/>
    </location>
</feature>
<organism evidence="3 4">
    <name type="scientific">Drosophila gunungcola</name>
    <name type="common">fruit fly</name>
    <dbReference type="NCBI Taxonomy" id="103775"/>
    <lineage>
        <taxon>Eukaryota</taxon>
        <taxon>Metazoa</taxon>
        <taxon>Ecdysozoa</taxon>
        <taxon>Arthropoda</taxon>
        <taxon>Hexapoda</taxon>
        <taxon>Insecta</taxon>
        <taxon>Pterygota</taxon>
        <taxon>Neoptera</taxon>
        <taxon>Endopterygota</taxon>
        <taxon>Diptera</taxon>
        <taxon>Brachycera</taxon>
        <taxon>Muscomorpha</taxon>
        <taxon>Ephydroidea</taxon>
        <taxon>Drosophilidae</taxon>
        <taxon>Drosophila</taxon>
        <taxon>Sophophora</taxon>
    </lineage>
</organism>
<dbReference type="EMBL" id="JAMKOV010000005">
    <property type="protein sequence ID" value="KAI8039979.1"/>
    <property type="molecule type" value="Genomic_DNA"/>
</dbReference>
<proteinExistence type="predicted"/>
<name>A0A9Q0BQE5_9MUSC</name>
<evidence type="ECO:0000256" key="1">
    <source>
        <dbReference type="SAM" id="MobiDB-lite"/>
    </source>
</evidence>
<evidence type="ECO:0000313" key="4">
    <source>
        <dbReference type="Proteomes" id="UP001059596"/>
    </source>
</evidence>
<evidence type="ECO:0000256" key="2">
    <source>
        <dbReference type="SAM" id="SignalP"/>
    </source>
</evidence>